<dbReference type="VEuPathDB" id="FungiDB:LEMA_P092810.1"/>
<dbReference type="Proteomes" id="UP000002668">
    <property type="component" value="Genome"/>
</dbReference>
<dbReference type="AlphaFoldDB" id="E5A2S6"/>
<gene>
    <name evidence="1" type="ORF">LEMA_P092810.1</name>
</gene>
<keyword evidence="2" id="KW-1185">Reference proteome</keyword>
<evidence type="ECO:0000313" key="1">
    <source>
        <dbReference type="EMBL" id="CBX97872.1"/>
    </source>
</evidence>
<dbReference type="EMBL" id="FP929132">
    <property type="protein sequence ID" value="CBX97872.1"/>
    <property type="molecule type" value="Genomic_DNA"/>
</dbReference>
<protein>
    <submittedName>
        <fullName evidence="1">Predicted protein</fullName>
    </submittedName>
</protein>
<proteinExistence type="predicted"/>
<name>E5A2S6_LEPMJ</name>
<accession>E5A2S6</accession>
<dbReference type="InParanoid" id="E5A2S6"/>
<reference evidence="2" key="1">
    <citation type="journal article" date="2011" name="Nat. Commun.">
        <title>Effector diversification within compartments of the Leptosphaeria maculans genome affected by Repeat-Induced Point mutations.</title>
        <authorList>
            <person name="Rouxel T."/>
            <person name="Grandaubert J."/>
            <person name="Hane J.K."/>
            <person name="Hoede C."/>
            <person name="van de Wouw A.P."/>
            <person name="Couloux A."/>
            <person name="Dominguez V."/>
            <person name="Anthouard V."/>
            <person name="Bally P."/>
            <person name="Bourras S."/>
            <person name="Cozijnsen A.J."/>
            <person name="Ciuffetti L.M."/>
            <person name="Degrave A."/>
            <person name="Dilmaghani A."/>
            <person name="Duret L."/>
            <person name="Fudal I."/>
            <person name="Goodwin S.B."/>
            <person name="Gout L."/>
            <person name="Glaser N."/>
            <person name="Linglin J."/>
            <person name="Kema G.H.J."/>
            <person name="Lapalu N."/>
            <person name="Lawrence C.B."/>
            <person name="May K."/>
            <person name="Meyer M."/>
            <person name="Ollivier B."/>
            <person name="Poulain J."/>
            <person name="Schoch C.L."/>
            <person name="Simon A."/>
            <person name="Spatafora J.W."/>
            <person name="Stachowiak A."/>
            <person name="Turgeon B.G."/>
            <person name="Tyler B.M."/>
            <person name="Vincent D."/>
            <person name="Weissenbach J."/>
            <person name="Amselem J."/>
            <person name="Quesneville H."/>
            <person name="Oliver R.P."/>
            <person name="Wincker P."/>
            <person name="Balesdent M.-H."/>
            <person name="Howlett B.J."/>
        </authorList>
    </citation>
    <scope>NUCLEOTIDE SEQUENCE [LARGE SCALE GENOMIC DNA]</scope>
    <source>
        <strain evidence="2">JN3 / isolate v23.1.3 / race Av1-4-5-6-7-8</strain>
    </source>
</reference>
<sequence length="159" mass="18092">MDHDFGGQWGQEGSTGRYREHVQRLRAAAELLILTQIEHINLLEVCENEIASKDIDRDFVYMPATTHSIQIGNANGSIALFETLDMANFTMPRSITRLESPSDCCLTSVAKKKPIKLLNWNSKNKRKPLRHHIASLIAGNYRAQKSWDKYKVPLRGFPV</sequence>
<dbReference type="HOGENOM" id="CLU_1661079_0_0_1"/>
<organism evidence="2">
    <name type="scientific">Leptosphaeria maculans (strain JN3 / isolate v23.1.3 / race Av1-4-5-6-7-8)</name>
    <name type="common">Blackleg fungus</name>
    <name type="synonym">Phoma lingam</name>
    <dbReference type="NCBI Taxonomy" id="985895"/>
    <lineage>
        <taxon>Eukaryota</taxon>
        <taxon>Fungi</taxon>
        <taxon>Dikarya</taxon>
        <taxon>Ascomycota</taxon>
        <taxon>Pezizomycotina</taxon>
        <taxon>Dothideomycetes</taxon>
        <taxon>Pleosporomycetidae</taxon>
        <taxon>Pleosporales</taxon>
        <taxon>Pleosporineae</taxon>
        <taxon>Leptosphaeriaceae</taxon>
        <taxon>Plenodomus</taxon>
        <taxon>Plenodomus lingam/Leptosphaeria maculans species complex</taxon>
    </lineage>
</organism>
<evidence type="ECO:0000313" key="2">
    <source>
        <dbReference type="Proteomes" id="UP000002668"/>
    </source>
</evidence>